<gene>
    <name evidence="2" type="ORF">ACGTZG_07950</name>
</gene>
<protein>
    <submittedName>
        <fullName evidence="2">HNH endonuclease</fullName>
    </submittedName>
</protein>
<comment type="caution">
    <text evidence="2">The sequence shown here is derived from an EMBL/GenBank/DDBJ whole genome shotgun (WGS) entry which is preliminary data.</text>
</comment>
<dbReference type="RefSeq" id="WP_113856150.1">
    <property type="nucleotide sequence ID" value="NZ_CP011940.1"/>
</dbReference>
<dbReference type="EMBL" id="JBIEKR010000006">
    <property type="protein sequence ID" value="MFG6273121.1"/>
    <property type="molecule type" value="Genomic_DNA"/>
</dbReference>
<organism evidence="2 3">
    <name type="scientific">Megasphaera hexanoica</name>
    <dbReference type="NCBI Taxonomy" id="1675036"/>
    <lineage>
        <taxon>Bacteria</taxon>
        <taxon>Bacillati</taxon>
        <taxon>Bacillota</taxon>
        <taxon>Negativicutes</taxon>
        <taxon>Veillonellales</taxon>
        <taxon>Veillonellaceae</taxon>
        <taxon>Megasphaera</taxon>
    </lineage>
</organism>
<dbReference type="SMART" id="SM00507">
    <property type="entry name" value="HNHc"/>
    <property type="match status" value="1"/>
</dbReference>
<dbReference type="InterPro" id="IPR003615">
    <property type="entry name" value="HNH_nuc"/>
</dbReference>
<dbReference type="CDD" id="cd00085">
    <property type="entry name" value="HNHc"/>
    <property type="match status" value="1"/>
</dbReference>
<sequence length="94" mass="10830">MTGRMRITNKRKRRDDALLKKNRLPAYERANGICELCKCARGTDVHHIIFRSHCGTSNLNNLALLCPDCHRRAHSTEARTVREKLLAERRCDDG</sequence>
<reference evidence="2 3" key="1">
    <citation type="submission" date="2024-10" db="EMBL/GenBank/DDBJ databases">
        <authorList>
            <person name="Sang B.-I."/>
            <person name="Prabhaharan D."/>
        </authorList>
    </citation>
    <scope>NUCLEOTIDE SEQUENCE [LARGE SCALE GENOMIC DNA]</scope>
    <source>
        <strain evidence="2 3">MH</strain>
    </source>
</reference>
<keyword evidence="2" id="KW-0378">Hydrolase</keyword>
<evidence type="ECO:0000259" key="1">
    <source>
        <dbReference type="SMART" id="SM00507"/>
    </source>
</evidence>
<evidence type="ECO:0000313" key="3">
    <source>
        <dbReference type="Proteomes" id="UP001605989"/>
    </source>
</evidence>
<keyword evidence="3" id="KW-1185">Reference proteome</keyword>
<name>A0ABW7DP28_9FIRM</name>
<accession>A0ABW7DP28</accession>
<dbReference type="Pfam" id="PF01844">
    <property type="entry name" value="HNH"/>
    <property type="match status" value="1"/>
</dbReference>
<keyword evidence="2" id="KW-0540">Nuclease</keyword>
<feature type="domain" description="HNH nuclease" evidence="1">
    <location>
        <begin position="21"/>
        <end position="71"/>
    </location>
</feature>
<dbReference type="InterPro" id="IPR002711">
    <property type="entry name" value="HNH"/>
</dbReference>
<proteinExistence type="predicted"/>
<evidence type="ECO:0000313" key="2">
    <source>
        <dbReference type="EMBL" id="MFG6273121.1"/>
    </source>
</evidence>
<dbReference type="Gene3D" id="1.10.30.50">
    <property type="match status" value="1"/>
</dbReference>
<keyword evidence="2" id="KW-0255">Endonuclease</keyword>
<dbReference type="Proteomes" id="UP001605989">
    <property type="component" value="Unassembled WGS sequence"/>
</dbReference>
<dbReference type="GO" id="GO:0004519">
    <property type="term" value="F:endonuclease activity"/>
    <property type="evidence" value="ECO:0007669"/>
    <property type="project" value="UniProtKB-KW"/>
</dbReference>